<accession>A0AAD1VKS6</accession>
<dbReference type="EMBL" id="OW240912">
    <property type="protein sequence ID" value="CAH2221194.1"/>
    <property type="molecule type" value="Genomic_DNA"/>
</dbReference>
<name>A0AAD1VKS6_PELCU</name>
<organism evidence="2 3">
    <name type="scientific">Pelobates cultripes</name>
    <name type="common">Western spadefoot toad</name>
    <dbReference type="NCBI Taxonomy" id="61616"/>
    <lineage>
        <taxon>Eukaryota</taxon>
        <taxon>Metazoa</taxon>
        <taxon>Chordata</taxon>
        <taxon>Craniata</taxon>
        <taxon>Vertebrata</taxon>
        <taxon>Euteleostomi</taxon>
        <taxon>Amphibia</taxon>
        <taxon>Batrachia</taxon>
        <taxon>Anura</taxon>
        <taxon>Pelobatoidea</taxon>
        <taxon>Pelobatidae</taxon>
        <taxon>Pelobates</taxon>
    </lineage>
</organism>
<feature type="region of interest" description="Disordered" evidence="1">
    <location>
        <begin position="1"/>
        <end position="28"/>
    </location>
</feature>
<reference evidence="2" key="1">
    <citation type="submission" date="2022-03" db="EMBL/GenBank/DDBJ databases">
        <authorList>
            <person name="Alioto T."/>
            <person name="Alioto T."/>
            <person name="Gomez Garrido J."/>
        </authorList>
    </citation>
    <scope>NUCLEOTIDE SEQUENCE</scope>
</reference>
<evidence type="ECO:0000313" key="3">
    <source>
        <dbReference type="Proteomes" id="UP001295444"/>
    </source>
</evidence>
<protein>
    <submittedName>
        <fullName evidence="2">Uncharacterized protein</fullName>
    </submittedName>
</protein>
<keyword evidence="3" id="KW-1185">Reference proteome</keyword>
<evidence type="ECO:0000313" key="2">
    <source>
        <dbReference type="EMBL" id="CAH2221194.1"/>
    </source>
</evidence>
<proteinExistence type="predicted"/>
<gene>
    <name evidence="2" type="ORF">PECUL_23A017114</name>
</gene>
<dbReference type="Proteomes" id="UP001295444">
    <property type="component" value="Chromosome 01"/>
</dbReference>
<dbReference type="AlphaFoldDB" id="A0AAD1VKS6"/>
<feature type="compositionally biased region" description="Basic residues" evidence="1">
    <location>
        <begin position="1"/>
        <end position="11"/>
    </location>
</feature>
<feature type="compositionally biased region" description="Polar residues" evidence="1">
    <location>
        <begin position="19"/>
        <end position="28"/>
    </location>
</feature>
<evidence type="ECO:0000256" key="1">
    <source>
        <dbReference type="SAM" id="MobiDB-lite"/>
    </source>
</evidence>
<sequence>MNKALSKHLYTKKPAMYGKSSSGPHQNTEVYEEKLPLLTQTMIKYQEKTNKLVEISKMHQKSAVKAVPELVNRRPKIAKPSCCSGKDKVLELGRRKSGNILETSLHSGRAASAGVMSRRSGKNVETAHCSGKEVVQEMRSRRPGISTEKSLCSGREAIRELGNKRAGKIGEVLPEVCSRRPGNITERSLRSGNKAIPKLGSRRTGKIVATSCRIAREAVPEMRNRRPENIVETSHRSGREAFPKVEKRRPGNIFQTCPQSRRVTGQELKSGRPFVAKKSILEARIGSVGGVKEPTMIDSKKTECLWHQNEALETRSQEIKDICDGFLSYYKQAFLE</sequence>